<evidence type="ECO:0000313" key="2">
    <source>
        <dbReference type="EMBL" id="MBP3983958.1"/>
    </source>
</evidence>
<dbReference type="Proteomes" id="UP000673447">
    <property type="component" value="Unassembled WGS sequence"/>
</dbReference>
<keyword evidence="1" id="KW-1133">Transmembrane helix</keyword>
<sequence>MHWLFLLLSLGALFGAVRTSSTGLMAVLLLASLVLLLAWVLGWMSARLGNRREERPMIDPQELRRLRELAEARRQQQASQTEHDGIGAP</sequence>
<feature type="transmembrane region" description="Helical" evidence="1">
    <location>
        <begin position="29"/>
        <end position="48"/>
    </location>
</feature>
<keyword evidence="1" id="KW-0472">Membrane</keyword>
<organism evidence="2 3">
    <name type="scientific">Pseudoxanthomonas helianthi</name>
    <dbReference type="NCBI Taxonomy" id="1453541"/>
    <lineage>
        <taxon>Bacteria</taxon>
        <taxon>Pseudomonadati</taxon>
        <taxon>Pseudomonadota</taxon>
        <taxon>Gammaproteobacteria</taxon>
        <taxon>Lysobacterales</taxon>
        <taxon>Lysobacteraceae</taxon>
        <taxon>Pseudoxanthomonas</taxon>
    </lineage>
</organism>
<name>A0A941AVF2_9GAMM</name>
<dbReference type="EMBL" id="JAGKTC010000001">
    <property type="protein sequence ID" value="MBP3983958.1"/>
    <property type="molecule type" value="Genomic_DNA"/>
</dbReference>
<comment type="caution">
    <text evidence="2">The sequence shown here is derived from an EMBL/GenBank/DDBJ whole genome shotgun (WGS) entry which is preliminary data.</text>
</comment>
<dbReference type="RefSeq" id="WP_210535766.1">
    <property type="nucleotide sequence ID" value="NZ_JAGKTC010000001.1"/>
</dbReference>
<keyword evidence="1" id="KW-0812">Transmembrane</keyword>
<evidence type="ECO:0000256" key="1">
    <source>
        <dbReference type="SAM" id="Phobius"/>
    </source>
</evidence>
<dbReference type="AlphaFoldDB" id="A0A941AVF2"/>
<reference evidence="2" key="2">
    <citation type="submission" date="2021-03" db="EMBL/GenBank/DDBJ databases">
        <authorList>
            <person name="Cao W."/>
        </authorList>
    </citation>
    <scope>NUCLEOTIDE SEQUENCE</scope>
    <source>
        <strain evidence="2">110414</strain>
    </source>
</reference>
<gene>
    <name evidence="2" type="ORF">J5837_05900</name>
</gene>
<accession>A0A941AVF2</accession>
<evidence type="ECO:0000313" key="3">
    <source>
        <dbReference type="Proteomes" id="UP000673447"/>
    </source>
</evidence>
<proteinExistence type="predicted"/>
<keyword evidence="3" id="KW-1185">Reference proteome</keyword>
<reference evidence="2" key="1">
    <citation type="journal article" date="2016" name="Int. J. Syst. Evol. Microbiol.">
        <title>Pseudoxanthomonas helianthi sp. nov., isolated from roots of Jerusalem artichoke (Helianthus tuberosus).</title>
        <authorList>
            <person name="Kittiwongwattana C."/>
            <person name="Thawai C."/>
        </authorList>
    </citation>
    <scope>NUCLEOTIDE SEQUENCE</scope>
    <source>
        <strain evidence="2">110414</strain>
    </source>
</reference>
<protein>
    <submittedName>
        <fullName evidence="2">Uncharacterized protein</fullName>
    </submittedName>
</protein>